<evidence type="ECO:0000256" key="1">
    <source>
        <dbReference type="SAM" id="MobiDB-lite"/>
    </source>
</evidence>
<dbReference type="Proteomes" id="UP000247755">
    <property type="component" value="Unassembled WGS sequence"/>
</dbReference>
<reference evidence="2 3" key="1">
    <citation type="submission" date="2018-05" db="EMBL/GenBank/DDBJ databases">
        <title>Comparative genomics of bacterial root endophytes of switchgrass collected from native prairies over two seasons.</title>
        <authorList>
            <person name="Tang Y."/>
        </authorList>
    </citation>
    <scope>NUCLEOTIDE SEQUENCE [LARGE SCALE GENOMIC DNA]</scope>
    <source>
        <strain evidence="2 3">NFIX32</strain>
    </source>
</reference>
<comment type="caution">
    <text evidence="2">The sequence shown here is derived from an EMBL/GenBank/DDBJ whole genome shotgun (WGS) entry which is preliminary data.</text>
</comment>
<evidence type="ECO:0000313" key="2">
    <source>
        <dbReference type="EMBL" id="PXX22896.1"/>
    </source>
</evidence>
<organism evidence="2 3">
    <name type="scientific">Burkholderia pyrrocinia</name>
    <name type="common">Pseudomonas pyrrocinia</name>
    <dbReference type="NCBI Taxonomy" id="60550"/>
    <lineage>
        <taxon>Bacteria</taxon>
        <taxon>Pseudomonadati</taxon>
        <taxon>Pseudomonadota</taxon>
        <taxon>Betaproteobacteria</taxon>
        <taxon>Burkholderiales</taxon>
        <taxon>Burkholderiaceae</taxon>
        <taxon>Burkholderia</taxon>
        <taxon>Burkholderia cepacia complex</taxon>
    </lineage>
</organism>
<name>A0A318I0L6_BURPY</name>
<proteinExistence type="predicted"/>
<gene>
    <name evidence="2" type="ORF">NA66_103727</name>
</gene>
<evidence type="ECO:0000313" key="3">
    <source>
        <dbReference type="Proteomes" id="UP000247755"/>
    </source>
</evidence>
<accession>A0A318I0L6</accession>
<dbReference type="EMBL" id="QJJY01000037">
    <property type="protein sequence ID" value="PXX22896.1"/>
    <property type="molecule type" value="Genomic_DNA"/>
</dbReference>
<protein>
    <submittedName>
        <fullName evidence="2">Uncharacterized protein</fullName>
    </submittedName>
</protein>
<sequence length="101" mass="10970">MCVGAIRGMHETADADARNRSLAHPSRAPIRRHRSSTDADPQTNDRFKRCAGYLGTAVNSITRSGRRPWPGQYALPYIRWTGPNCASSAGDGAAKPFSIIT</sequence>
<feature type="region of interest" description="Disordered" evidence="1">
    <location>
        <begin position="13"/>
        <end position="46"/>
    </location>
</feature>
<dbReference type="AlphaFoldDB" id="A0A318I0L6"/>